<dbReference type="EMBL" id="CP003984">
    <property type="protein sequence ID" value="AII87073.1"/>
    <property type="molecule type" value="Genomic_DNA"/>
</dbReference>
<dbReference type="SUPFAM" id="SSF82649">
    <property type="entry name" value="SufE/NifU"/>
    <property type="match status" value="1"/>
</dbReference>
<dbReference type="RefSeq" id="WP_044051399.1">
    <property type="nucleotide sequence ID" value="NZ_CP003984.1"/>
</dbReference>
<sequence>MTEQIELIKLYSTRILALAAQMPHVGSLDNPDASAMKRSPLCGSKVTVDVIMQNGKITEFAQNVKACALGQAAASVAAQNIIGRSAEEVVRARDELAAMLKSGGPPPGPPFDGFEVLAPASEYKNRHASILLSLDATAEACASIAAQNSA</sequence>
<accession>A0AAN0RIZ5</accession>
<dbReference type="GO" id="GO:0016226">
    <property type="term" value="P:iron-sulfur cluster assembly"/>
    <property type="evidence" value="ECO:0007669"/>
    <property type="project" value="InterPro"/>
</dbReference>
<dbReference type="CDD" id="cd06664">
    <property type="entry name" value="IscU_like"/>
    <property type="match status" value="1"/>
</dbReference>
<organism evidence="2 3">
    <name type="scientific">Planktomarina temperata RCA23</name>
    <dbReference type="NCBI Taxonomy" id="666509"/>
    <lineage>
        <taxon>Bacteria</taxon>
        <taxon>Pseudomonadati</taxon>
        <taxon>Pseudomonadota</taxon>
        <taxon>Alphaproteobacteria</taxon>
        <taxon>Rhodobacterales</taxon>
        <taxon>Paracoccaceae</taxon>
        <taxon>Planktomarina</taxon>
    </lineage>
</organism>
<evidence type="ECO:0000313" key="3">
    <source>
        <dbReference type="Proteomes" id="UP000028680"/>
    </source>
</evidence>
<dbReference type="Pfam" id="PF01592">
    <property type="entry name" value="NifU_N"/>
    <property type="match status" value="1"/>
</dbReference>
<dbReference type="GO" id="GO:0005506">
    <property type="term" value="F:iron ion binding"/>
    <property type="evidence" value="ECO:0007669"/>
    <property type="project" value="InterPro"/>
</dbReference>
<protein>
    <recommendedName>
        <fullName evidence="1">NIF system FeS cluster assembly NifU N-terminal domain-containing protein</fullName>
    </recommendedName>
</protein>
<dbReference type="KEGG" id="ptp:RCA23_c15350"/>
<evidence type="ECO:0000259" key="1">
    <source>
        <dbReference type="Pfam" id="PF01592"/>
    </source>
</evidence>
<keyword evidence="3" id="KW-1185">Reference proteome</keyword>
<feature type="domain" description="NIF system FeS cluster assembly NifU N-terminal" evidence="1">
    <location>
        <begin position="11"/>
        <end position="99"/>
    </location>
</feature>
<dbReference type="InterPro" id="IPR002871">
    <property type="entry name" value="NIF_FeS_clus_asmbl_NifU_N"/>
</dbReference>
<dbReference type="AlphaFoldDB" id="A0AAN0RIZ5"/>
<dbReference type="Proteomes" id="UP000028680">
    <property type="component" value="Chromosome"/>
</dbReference>
<name>A0AAN0RIZ5_9RHOB</name>
<reference evidence="2 3" key="1">
    <citation type="journal article" date="2014" name="ISME J.">
        <title>Adaptation of an abundant Roseobacter RCA organism to pelagic systems revealed by genomic and transcriptomic analyses.</title>
        <authorList>
            <person name="Voget S."/>
            <person name="Wemheuer B."/>
            <person name="Brinkhoff T."/>
            <person name="Vollmers J."/>
            <person name="Dietrich S."/>
            <person name="Giebel H.A."/>
            <person name="Beardsley C."/>
            <person name="Sardemann C."/>
            <person name="Bakenhus I."/>
            <person name="Billerbeck S."/>
            <person name="Daniel R."/>
            <person name="Simon M."/>
        </authorList>
    </citation>
    <scope>NUCLEOTIDE SEQUENCE [LARGE SCALE GENOMIC DNA]</scope>
    <source>
        <strain evidence="2 3">RCA23</strain>
    </source>
</reference>
<dbReference type="GO" id="GO:0051536">
    <property type="term" value="F:iron-sulfur cluster binding"/>
    <property type="evidence" value="ECO:0007669"/>
    <property type="project" value="InterPro"/>
</dbReference>
<evidence type="ECO:0000313" key="2">
    <source>
        <dbReference type="EMBL" id="AII87073.1"/>
    </source>
</evidence>
<dbReference type="Gene3D" id="3.90.1010.10">
    <property type="match status" value="1"/>
</dbReference>
<proteinExistence type="predicted"/>
<gene>
    <name evidence="2" type="ORF">RCA23_c15350</name>
</gene>